<accession>A0A240UJW6</accession>
<dbReference type="Proteomes" id="UP000194440">
    <property type="component" value="Plasmid pACP4.2"/>
</dbReference>
<gene>
    <name evidence="2" type="ORF">CBP36_20435</name>
</gene>
<dbReference type="SUPFAM" id="SSF48256">
    <property type="entry name" value="Citrate synthase"/>
    <property type="match status" value="1"/>
</dbReference>
<dbReference type="Pfam" id="PF12728">
    <property type="entry name" value="HTH_17"/>
    <property type="match status" value="1"/>
</dbReference>
<dbReference type="Gene3D" id="1.10.580.10">
    <property type="entry name" value="Citrate Synthase, domain 1"/>
    <property type="match status" value="1"/>
</dbReference>
<sequence>MQDDLLTAREACKVLDIKQATLYTYVSRGLLKPIRPPDSRSNLYRRAELEALLVRSSSHGGHAAAAAMAMRWGQPVLNTSITEITPQGPRYRGHLFEDLIRYPGVFENVAELLWSGVLPDDPHAWNVTPLRADVPRAMEGYPTRTSG</sequence>
<dbReference type="KEGG" id="acip:CBP36_20435"/>
<dbReference type="AlphaFoldDB" id="A0A240UJW6"/>
<evidence type="ECO:0000313" key="3">
    <source>
        <dbReference type="Proteomes" id="UP000194440"/>
    </source>
</evidence>
<keyword evidence="3" id="KW-1185">Reference proteome</keyword>
<feature type="domain" description="Helix-turn-helix" evidence="1">
    <location>
        <begin position="5"/>
        <end position="53"/>
    </location>
</feature>
<organism evidence="2 3">
    <name type="scientific">Acidovorax carolinensis</name>
    <dbReference type="NCBI Taxonomy" id="553814"/>
    <lineage>
        <taxon>Bacteria</taxon>
        <taxon>Pseudomonadati</taxon>
        <taxon>Pseudomonadota</taxon>
        <taxon>Betaproteobacteria</taxon>
        <taxon>Burkholderiales</taxon>
        <taxon>Comamonadaceae</taxon>
        <taxon>Acidovorax</taxon>
    </lineage>
</organism>
<geneLocation type="plasmid" evidence="2 3">
    <name>pACP4.2</name>
</geneLocation>
<protein>
    <recommendedName>
        <fullName evidence="1">Helix-turn-helix domain-containing protein</fullName>
    </recommendedName>
</protein>
<reference evidence="2" key="1">
    <citation type="submission" date="2017-05" db="EMBL/GenBank/DDBJ databases">
        <title>Polyphasic characterization of four soil-derived phenanthrene-degrading Acidovorax strains and proposal of Acidovorax phenanthrenivorans sp. nov.</title>
        <authorList>
            <person name="Singleton D."/>
            <person name="Lee J."/>
            <person name="Dickey A.N."/>
            <person name="Stroud A."/>
            <person name="Scholl E.H."/>
            <person name="Wright F.A."/>
            <person name="Aitken M.D."/>
        </authorList>
    </citation>
    <scope>NUCLEOTIDE SEQUENCE</scope>
    <source>
        <strain evidence="2">P4</strain>
        <plasmid evidence="2">pACP4.2</plasmid>
    </source>
</reference>
<dbReference type="InterPro" id="IPR041657">
    <property type="entry name" value="HTH_17"/>
</dbReference>
<dbReference type="EMBL" id="CP021368">
    <property type="protein sequence ID" value="ART61342.1"/>
    <property type="molecule type" value="Genomic_DNA"/>
</dbReference>
<keyword evidence="2" id="KW-0614">Plasmid</keyword>
<dbReference type="InterPro" id="IPR036969">
    <property type="entry name" value="Citrate_synthase_sf"/>
</dbReference>
<dbReference type="Gene3D" id="1.10.1660.10">
    <property type="match status" value="1"/>
</dbReference>
<proteinExistence type="predicted"/>
<dbReference type="InterPro" id="IPR016142">
    <property type="entry name" value="Citrate_synth-like_lrg_a-sub"/>
</dbReference>
<evidence type="ECO:0000313" key="2">
    <source>
        <dbReference type="EMBL" id="ART61342.1"/>
    </source>
</evidence>
<evidence type="ECO:0000259" key="1">
    <source>
        <dbReference type="Pfam" id="PF12728"/>
    </source>
</evidence>
<name>A0A240UJW6_9BURK</name>
<dbReference type="GO" id="GO:0046912">
    <property type="term" value="F:acyltransferase activity, acyl groups converted into alkyl on transfer"/>
    <property type="evidence" value="ECO:0007669"/>
    <property type="project" value="InterPro"/>
</dbReference>